<sequence length="163" mass="18456">MKGLAKTVDDNVLKDANSCFQYGILEIYDCQGLGLQHSLDDETLLCSTILTIELLIGMSNAMRVFLTAHRLDSVLSIYNWSSTTLSMYTAKMQVHMRLHKVNLASTQRKYLSSRNTLSHILEAEVACTEMLQVYGNPIDELMSEALYLATSLKACFEYFFCFL</sequence>
<dbReference type="EMBL" id="CAIX01000577">
    <property type="protein sequence ID" value="CCI11170.1"/>
    <property type="molecule type" value="Genomic_DNA"/>
</dbReference>
<dbReference type="Proteomes" id="UP000053237">
    <property type="component" value="Unassembled WGS sequence"/>
</dbReference>
<dbReference type="AlphaFoldDB" id="A0A024FVL8"/>
<organism evidence="1 2">
    <name type="scientific">Albugo candida</name>
    <dbReference type="NCBI Taxonomy" id="65357"/>
    <lineage>
        <taxon>Eukaryota</taxon>
        <taxon>Sar</taxon>
        <taxon>Stramenopiles</taxon>
        <taxon>Oomycota</taxon>
        <taxon>Peronosporomycetes</taxon>
        <taxon>Albuginales</taxon>
        <taxon>Albuginaceae</taxon>
        <taxon>Albugo</taxon>
    </lineage>
</organism>
<keyword evidence="2" id="KW-1185">Reference proteome</keyword>
<accession>A0A024FVL8</accession>
<gene>
    <name evidence="1" type="ORF">BN9_124820</name>
</gene>
<name>A0A024FVL8_9STRA</name>
<dbReference type="OrthoDB" id="185373at2759"/>
<protein>
    <submittedName>
        <fullName evidence="1">Uncharacterized protein</fullName>
    </submittedName>
</protein>
<comment type="caution">
    <text evidence="1">The sequence shown here is derived from an EMBL/GenBank/DDBJ whole genome shotgun (WGS) entry which is preliminary data.</text>
</comment>
<proteinExistence type="predicted"/>
<dbReference type="InParanoid" id="A0A024FVL8"/>
<evidence type="ECO:0000313" key="2">
    <source>
        <dbReference type="Proteomes" id="UP000053237"/>
    </source>
</evidence>
<evidence type="ECO:0000313" key="1">
    <source>
        <dbReference type="EMBL" id="CCI11170.1"/>
    </source>
</evidence>
<reference evidence="1 2" key="1">
    <citation type="submission" date="2012-05" db="EMBL/GenBank/DDBJ databases">
        <title>Recombination and specialization in a pathogen metapopulation.</title>
        <authorList>
            <person name="Gardiner A."/>
            <person name="Kemen E."/>
            <person name="Schultz-Larsen T."/>
            <person name="MacLean D."/>
            <person name="Van Oosterhout C."/>
            <person name="Jones J.D.G."/>
        </authorList>
    </citation>
    <scope>NUCLEOTIDE SEQUENCE [LARGE SCALE GENOMIC DNA]</scope>
    <source>
        <strain evidence="1 2">Ac Nc2</strain>
    </source>
</reference>